<dbReference type="PROSITE" id="PS51257">
    <property type="entry name" value="PROKAR_LIPOPROTEIN"/>
    <property type="match status" value="1"/>
</dbReference>
<dbReference type="PANTHER" id="PTHR36933">
    <property type="entry name" value="SLL0788 PROTEIN"/>
    <property type="match status" value="1"/>
</dbReference>
<organism evidence="3 4">
    <name type="scientific">Actinokineospora bangkokensis</name>
    <dbReference type="NCBI Taxonomy" id="1193682"/>
    <lineage>
        <taxon>Bacteria</taxon>
        <taxon>Bacillati</taxon>
        <taxon>Actinomycetota</taxon>
        <taxon>Actinomycetes</taxon>
        <taxon>Pseudonocardiales</taxon>
        <taxon>Pseudonocardiaceae</taxon>
        <taxon>Actinokineospora</taxon>
    </lineage>
</organism>
<proteinExistence type="predicted"/>
<gene>
    <name evidence="3" type="ORF">BJP25_08905</name>
</gene>
<comment type="caution">
    <text evidence="3">The sequence shown here is derived from an EMBL/GenBank/DDBJ whole genome shotgun (WGS) entry which is preliminary data.</text>
</comment>
<dbReference type="AlphaFoldDB" id="A0A1Q9LSS3"/>
<sequence>MTTRNTLGALLAALTLTFLAACGGTGSTGHEGTSSTTAPTQHNDADVAFAQQMIPHHRQAVEMADLVQGRTTTPQVVDLATRIKGAQDPEINTMTTWLQSWGAPTDEHGMDHGSRPMSGMMTDDQMTTLRAATGAAFDKQWLTLMTAHHEGAIDMAKTELKDGQNPDAKALARTITTTQQSEIDEMRALSQR</sequence>
<dbReference type="EMBL" id="MKQR01000005">
    <property type="protein sequence ID" value="OLR95059.1"/>
    <property type="molecule type" value="Genomic_DNA"/>
</dbReference>
<evidence type="ECO:0000313" key="4">
    <source>
        <dbReference type="Proteomes" id="UP000186040"/>
    </source>
</evidence>
<dbReference type="Pfam" id="PF03713">
    <property type="entry name" value="DUF305"/>
    <property type="match status" value="1"/>
</dbReference>
<feature type="signal peptide" evidence="1">
    <location>
        <begin position="1"/>
        <end position="20"/>
    </location>
</feature>
<name>A0A1Q9LSS3_9PSEU</name>
<dbReference type="InterPro" id="IPR005183">
    <property type="entry name" value="DUF305_CopM-like"/>
</dbReference>
<feature type="domain" description="DUF305" evidence="2">
    <location>
        <begin position="46"/>
        <end position="189"/>
    </location>
</feature>
<evidence type="ECO:0000256" key="1">
    <source>
        <dbReference type="SAM" id="SignalP"/>
    </source>
</evidence>
<dbReference type="OrthoDB" id="26872at2"/>
<accession>A0A1Q9LSS3</accession>
<feature type="chain" id="PRO_5039091842" evidence="1">
    <location>
        <begin position="21"/>
        <end position="192"/>
    </location>
</feature>
<dbReference type="PANTHER" id="PTHR36933:SF1">
    <property type="entry name" value="SLL0788 PROTEIN"/>
    <property type="match status" value="1"/>
</dbReference>
<evidence type="ECO:0000259" key="2">
    <source>
        <dbReference type="Pfam" id="PF03713"/>
    </source>
</evidence>
<evidence type="ECO:0000313" key="3">
    <source>
        <dbReference type="EMBL" id="OLR95059.1"/>
    </source>
</evidence>
<dbReference type="Gene3D" id="1.20.1260.10">
    <property type="match status" value="1"/>
</dbReference>
<keyword evidence="1" id="KW-0732">Signal</keyword>
<keyword evidence="4" id="KW-1185">Reference proteome</keyword>
<reference evidence="3 4" key="1">
    <citation type="submission" date="2016-10" db="EMBL/GenBank/DDBJ databases">
        <title>The Draft Genome Sequence of Actinokineospora bangkokensis 44EHWT reveals the biosynthetic pathway of antifungal compounds Thailandins with unusual extender unit butylmalonyl-CoA.</title>
        <authorList>
            <person name="Greule A."/>
            <person name="Intra B."/>
            <person name="Flemming S."/>
            <person name="Rommel M.G."/>
            <person name="Panbangred W."/>
            <person name="Bechthold A."/>
        </authorList>
    </citation>
    <scope>NUCLEOTIDE SEQUENCE [LARGE SCALE GENOMIC DNA]</scope>
    <source>
        <strain evidence="3 4">44EHW</strain>
    </source>
</reference>
<dbReference type="RefSeq" id="WP_075973293.1">
    <property type="nucleotide sequence ID" value="NZ_MKQR01000005.1"/>
</dbReference>
<protein>
    <submittedName>
        <fullName evidence="3">DUF305 domain-containing protein</fullName>
    </submittedName>
</protein>
<dbReference type="Proteomes" id="UP000186040">
    <property type="component" value="Unassembled WGS sequence"/>
</dbReference>
<dbReference type="STRING" id="1193682.BJP25_08905"/>
<dbReference type="InterPro" id="IPR012347">
    <property type="entry name" value="Ferritin-like"/>
</dbReference>